<dbReference type="SMART" id="SM01395">
    <property type="entry name" value="Tbf5"/>
    <property type="match status" value="1"/>
</dbReference>
<keyword evidence="10" id="KW-0539">Nucleus</keyword>
<dbReference type="Gene3D" id="3.30.70.1220">
    <property type="entry name" value="TFB5-like"/>
    <property type="match status" value="1"/>
</dbReference>
<dbReference type="Pfam" id="PF06331">
    <property type="entry name" value="Tfb5"/>
    <property type="match status" value="1"/>
</dbReference>
<evidence type="ECO:0000256" key="8">
    <source>
        <dbReference type="ARBA" id="ARBA00023163"/>
    </source>
</evidence>
<dbReference type="SUPFAM" id="SSF142897">
    <property type="entry name" value="TFB5-like"/>
    <property type="match status" value="1"/>
</dbReference>
<dbReference type="AlphaFoldDB" id="A0A7R9P7S2"/>
<dbReference type="InterPro" id="IPR009400">
    <property type="entry name" value="TFIIH_TTDA/Tfb5"/>
</dbReference>
<evidence type="ECO:0000256" key="4">
    <source>
        <dbReference type="ARBA" id="ARBA00022763"/>
    </source>
</evidence>
<dbReference type="PANTHER" id="PTHR13093">
    <property type="entry name" value="ZINC FINGER HIT DOMAIN CONTAINING PROTEIN 1"/>
    <property type="match status" value="1"/>
</dbReference>
<dbReference type="GO" id="GO:0006338">
    <property type="term" value="P:chromatin remodeling"/>
    <property type="evidence" value="ECO:0007669"/>
    <property type="project" value="InterPro"/>
</dbReference>
<comment type="subcellular location">
    <subcellularLocation>
        <location evidence="1">Nucleus</location>
    </subcellularLocation>
</comment>
<gene>
    <name evidence="13" type="ORF">TCMB3V08_LOCUS5902</name>
</gene>
<evidence type="ECO:0000256" key="6">
    <source>
        <dbReference type="ARBA" id="ARBA00022833"/>
    </source>
</evidence>
<dbReference type="GO" id="GO:0006367">
    <property type="term" value="P:transcription initiation at RNA polymerase II promoter"/>
    <property type="evidence" value="ECO:0007669"/>
    <property type="project" value="InterPro"/>
</dbReference>
<dbReference type="Pfam" id="PF04438">
    <property type="entry name" value="zf-HIT"/>
    <property type="match status" value="1"/>
</dbReference>
<proteinExistence type="inferred from homology"/>
<dbReference type="GO" id="GO:0000439">
    <property type="term" value="C:transcription factor TFIIH core complex"/>
    <property type="evidence" value="ECO:0007669"/>
    <property type="project" value="InterPro"/>
</dbReference>
<evidence type="ECO:0000256" key="1">
    <source>
        <dbReference type="ARBA" id="ARBA00004123"/>
    </source>
</evidence>
<keyword evidence="8" id="KW-0804">Transcription</keyword>
<dbReference type="PROSITE" id="PS51083">
    <property type="entry name" value="ZF_HIT"/>
    <property type="match status" value="1"/>
</dbReference>
<evidence type="ECO:0000256" key="11">
    <source>
        <dbReference type="PROSITE-ProRule" id="PRU00453"/>
    </source>
</evidence>
<evidence type="ECO:0000256" key="2">
    <source>
        <dbReference type="ARBA" id="ARBA00007470"/>
    </source>
</evidence>
<reference evidence="13" key="1">
    <citation type="submission" date="2020-11" db="EMBL/GenBank/DDBJ databases">
        <authorList>
            <person name="Tran Van P."/>
        </authorList>
    </citation>
    <scope>NUCLEOTIDE SEQUENCE</scope>
</reference>
<keyword evidence="6" id="KW-0862">Zinc</keyword>
<dbReference type="SUPFAM" id="SSF144232">
    <property type="entry name" value="HIT/MYND zinc finger-like"/>
    <property type="match status" value="1"/>
</dbReference>
<name>A0A7R9P7S2_TIMCA</name>
<dbReference type="GO" id="GO:0008270">
    <property type="term" value="F:zinc ion binding"/>
    <property type="evidence" value="ECO:0007669"/>
    <property type="project" value="UniProtKB-UniRule"/>
</dbReference>
<comment type="similarity">
    <text evidence="2">Belongs to the TFB5 family.</text>
</comment>
<dbReference type="FunFam" id="3.30.70.1220:FF:000001">
    <property type="entry name" value="General transcription factor IIH subunit 5"/>
    <property type="match status" value="1"/>
</dbReference>
<evidence type="ECO:0000256" key="3">
    <source>
        <dbReference type="ARBA" id="ARBA00022723"/>
    </source>
</evidence>
<organism evidence="13">
    <name type="scientific">Timema californicum</name>
    <name type="common">California timema</name>
    <name type="synonym">Walking stick</name>
    <dbReference type="NCBI Taxonomy" id="61474"/>
    <lineage>
        <taxon>Eukaryota</taxon>
        <taxon>Metazoa</taxon>
        <taxon>Ecdysozoa</taxon>
        <taxon>Arthropoda</taxon>
        <taxon>Hexapoda</taxon>
        <taxon>Insecta</taxon>
        <taxon>Pterygota</taxon>
        <taxon>Neoptera</taxon>
        <taxon>Polyneoptera</taxon>
        <taxon>Phasmatodea</taxon>
        <taxon>Timematodea</taxon>
        <taxon>Timematoidea</taxon>
        <taxon>Timematidae</taxon>
        <taxon>Timema</taxon>
    </lineage>
</organism>
<keyword evidence="7" id="KW-0805">Transcription regulation</keyword>
<dbReference type="InterPro" id="IPR039723">
    <property type="entry name" value="Vps71/ZNHIT1"/>
</dbReference>
<evidence type="ECO:0000256" key="10">
    <source>
        <dbReference type="ARBA" id="ARBA00023242"/>
    </source>
</evidence>
<dbReference type="Gene3D" id="3.30.60.190">
    <property type="match status" value="1"/>
</dbReference>
<keyword evidence="3" id="KW-0479">Metal-binding</keyword>
<evidence type="ECO:0000313" key="13">
    <source>
        <dbReference type="EMBL" id="CAD7573262.1"/>
    </source>
</evidence>
<dbReference type="InterPro" id="IPR007529">
    <property type="entry name" value="Znf_HIT"/>
</dbReference>
<keyword evidence="9" id="KW-0234">DNA repair</keyword>
<evidence type="ECO:0000256" key="9">
    <source>
        <dbReference type="ARBA" id="ARBA00023204"/>
    </source>
</evidence>
<evidence type="ECO:0000259" key="12">
    <source>
        <dbReference type="PROSITE" id="PS51083"/>
    </source>
</evidence>
<protein>
    <submittedName>
        <fullName evidence="13">(California timema) hypothetical protein</fullName>
    </submittedName>
</protein>
<dbReference type="EMBL" id="OE181499">
    <property type="protein sequence ID" value="CAD7573262.1"/>
    <property type="molecule type" value="Genomic_DNA"/>
</dbReference>
<evidence type="ECO:0000256" key="7">
    <source>
        <dbReference type="ARBA" id="ARBA00023015"/>
    </source>
</evidence>
<accession>A0A7R9P7S2</accession>
<dbReference type="CDD" id="cd21437">
    <property type="entry name" value="zf-HIT_ZNHIT1_like"/>
    <property type="match status" value="1"/>
</dbReference>
<evidence type="ECO:0000256" key="5">
    <source>
        <dbReference type="ARBA" id="ARBA00022771"/>
    </source>
</evidence>
<dbReference type="GO" id="GO:0006289">
    <property type="term" value="P:nucleotide-excision repair"/>
    <property type="evidence" value="ECO:0007669"/>
    <property type="project" value="InterPro"/>
</dbReference>
<feature type="domain" description="HIT-type" evidence="12">
    <location>
        <begin position="177"/>
        <end position="209"/>
    </location>
</feature>
<keyword evidence="4" id="KW-0227">DNA damage</keyword>
<sequence length="214" mass="24637">MKQFLLHLDETIALGRKFIIQDLDETHLFISADIVETLQARVDDLMDQISFPLSDKGLPTMAARESGRIKDANQKRVLDEAARKRRARKAVEALERDNFHDDPHADLVMSKKVPKFQETLESQRGRKKKTKGADYYKQRFRKNFAQLVEEDRGHNPNPPNYWSAQASPSKRPERHFCAVCGFPSNYTCIPCGARYCSVRCLGTHLDTRCLKWTA</sequence>
<keyword evidence="5 11" id="KW-0863">Zinc-finger</keyword>
<dbReference type="InterPro" id="IPR035935">
    <property type="entry name" value="TFB5-like_sf"/>
</dbReference>